<reference evidence="3" key="1">
    <citation type="submission" date="2016-11" db="UniProtKB">
        <authorList>
            <consortium name="WormBaseParasite"/>
        </authorList>
    </citation>
    <scope>IDENTIFICATION</scope>
</reference>
<name>A0A1I8IWT2_9PLAT</name>
<dbReference type="PANTHER" id="PTHR28457">
    <property type="entry name" value="COILED-COIL DOMAIN-CONTAINING PROTEIN 189"/>
    <property type="match status" value="1"/>
</dbReference>
<protein>
    <submittedName>
        <fullName evidence="3">CG14230</fullName>
    </submittedName>
</protein>
<feature type="compositionally biased region" description="Polar residues" evidence="1">
    <location>
        <begin position="257"/>
        <end position="270"/>
    </location>
</feature>
<feature type="compositionally biased region" description="Low complexity" evidence="1">
    <location>
        <begin position="26"/>
        <end position="40"/>
    </location>
</feature>
<organism evidence="2 3">
    <name type="scientific">Macrostomum lignano</name>
    <dbReference type="NCBI Taxonomy" id="282301"/>
    <lineage>
        <taxon>Eukaryota</taxon>
        <taxon>Metazoa</taxon>
        <taxon>Spiralia</taxon>
        <taxon>Lophotrochozoa</taxon>
        <taxon>Platyhelminthes</taxon>
        <taxon>Rhabditophora</taxon>
        <taxon>Macrostomorpha</taxon>
        <taxon>Macrostomida</taxon>
        <taxon>Macrostomidae</taxon>
        <taxon>Macrostomum</taxon>
    </lineage>
</organism>
<evidence type="ECO:0000313" key="2">
    <source>
        <dbReference type="Proteomes" id="UP000095280"/>
    </source>
</evidence>
<feature type="region of interest" description="Disordered" evidence="1">
    <location>
        <begin position="58"/>
        <end position="188"/>
    </location>
</feature>
<feature type="compositionally biased region" description="Pro residues" evidence="1">
    <location>
        <begin position="97"/>
        <end position="108"/>
    </location>
</feature>
<feature type="region of interest" description="Disordered" evidence="1">
    <location>
        <begin position="303"/>
        <end position="322"/>
    </location>
</feature>
<proteinExistence type="predicted"/>
<sequence length="380" mass="42009">PVLSRDQTVRLFTESGRTVNLLVSRPSPGCSPSFSNSSPSTDDSRFYSNYAVYDVATIEEPKAPANPAAMTSRARPSRGHVPRMGTKGLPPASQQHQPPPPPPPPLPPQQHQQVATNTEWVVKRRPDGSRYVTRRPAKAKLRRAPGHPRAPAPAVDNDVDEQRGGEASGCDQADSSGDSAEIAEGVQKQRKRLTMAKLQLPEMQRQQSHLGIFSPQEATAVSNYFIDSYFRHFKMYKYVFNPQVQLDLTINYTAFPNSSRESGKNSQSTMADAFDQDSSRTQQNEDRFTAEDDEKQLEVSDQAPALIVGDSNPDGLQFDSDTDSMSALKRLIRERLKKEMGQLQASVSAQLQRSDEEINKATIESARKQQSAAAAAKKKK</sequence>
<feature type="region of interest" description="Disordered" evidence="1">
    <location>
        <begin position="21"/>
        <end position="45"/>
    </location>
</feature>
<dbReference type="PANTHER" id="PTHR28457:SF1">
    <property type="entry name" value="CILIA- AND FLAGELLA-ASSOCIATED PROTEIN 119"/>
    <property type="match status" value="1"/>
</dbReference>
<dbReference type="InterPro" id="IPR032727">
    <property type="entry name" value="CLAMP"/>
</dbReference>
<dbReference type="AlphaFoldDB" id="A0A1I8IWT2"/>
<evidence type="ECO:0000256" key="1">
    <source>
        <dbReference type="SAM" id="MobiDB-lite"/>
    </source>
</evidence>
<evidence type="ECO:0000313" key="3">
    <source>
        <dbReference type="WBParaSite" id="maker-uti_cns_0018245-snap-gene-0.1-mRNA-1"/>
    </source>
</evidence>
<keyword evidence="2" id="KW-1185">Reference proteome</keyword>
<feature type="region of interest" description="Disordered" evidence="1">
    <location>
        <begin position="257"/>
        <end position="296"/>
    </location>
</feature>
<dbReference type="Pfam" id="PF14769">
    <property type="entry name" value="CLAMP"/>
    <property type="match status" value="1"/>
</dbReference>
<accession>A0A1I8IWT2</accession>
<dbReference type="Proteomes" id="UP000095280">
    <property type="component" value="Unplaced"/>
</dbReference>
<dbReference type="WBParaSite" id="maker-uti_cns_0018245-snap-gene-0.1-mRNA-1">
    <property type="protein sequence ID" value="maker-uti_cns_0018245-snap-gene-0.1-mRNA-1"/>
    <property type="gene ID" value="maker-uti_cns_0018245-snap-gene-0.1"/>
</dbReference>
<feature type="compositionally biased region" description="Basic residues" evidence="1">
    <location>
        <begin position="132"/>
        <end position="146"/>
    </location>
</feature>